<dbReference type="Proteomes" id="UP000248066">
    <property type="component" value="Unassembled WGS sequence"/>
</dbReference>
<evidence type="ECO:0000313" key="3">
    <source>
        <dbReference type="Proteomes" id="UP000248066"/>
    </source>
</evidence>
<dbReference type="RefSeq" id="WP_110517320.1">
    <property type="nucleotide sequence ID" value="NZ_PDOF01000001.1"/>
</dbReference>
<protein>
    <submittedName>
        <fullName evidence="2">Uncharacterized protein</fullName>
    </submittedName>
</protein>
<sequence length="90" mass="10535">MKDEVNIPISADWSKEEVIDVVNFFEMVDQAYSKGAEKEVLGALYKRYKEIVPSKSEEKQAFKEYEKQTGQSPYHTVKKARESEERIIKM</sequence>
<organism evidence="2 3">
    <name type="scientific">Alteribacter lacisalsi</name>
    <dbReference type="NCBI Taxonomy" id="2045244"/>
    <lineage>
        <taxon>Bacteria</taxon>
        <taxon>Bacillati</taxon>
        <taxon>Bacillota</taxon>
        <taxon>Bacilli</taxon>
        <taxon>Bacillales</taxon>
        <taxon>Bacillaceae</taxon>
        <taxon>Alteribacter</taxon>
    </lineage>
</organism>
<dbReference type="OrthoDB" id="1649074at2"/>
<feature type="compositionally biased region" description="Basic and acidic residues" evidence="1">
    <location>
        <begin position="79"/>
        <end position="90"/>
    </location>
</feature>
<dbReference type="Gene3D" id="1.10.220.80">
    <property type="entry name" value="BH2638-like"/>
    <property type="match status" value="1"/>
</dbReference>
<dbReference type="Pfam" id="PF05256">
    <property type="entry name" value="UPF0223"/>
    <property type="match status" value="1"/>
</dbReference>
<feature type="region of interest" description="Disordered" evidence="1">
    <location>
        <begin position="62"/>
        <end position="90"/>
    </location>
</feature>
<comment type="caution">
    <text evidence="2">The sequence shown here is derived from an EMBL/GenBank/DDBJ whole genome shotgun (WGS) entry which is preliminary data.</text>
</comment>
<evidence type="ECO:0000256" key="1">
    <source>
        <dbReference type="SAM" id="MobiDB-lite"/>
    </source>
</evidence>
<dbReference type="InterPro" id="IPR007920">
    <property type="entry name" value="UPF0223"/>
</dbReference>
<name>A0A2W0HAK5_9BACI</name>
<dbReference type="NCBIfam" id="NF003353">
    <property type="entry name" value="PRK04387.1"/>
    <property type="match status" value="1"/>
</dbReference>
<dbReference type="PIRSF" id="PIRSF037260">
    <property type="entry name" value="UPF0223"/>
    <property type="match status" value="1"/>
</dbReference>
<proteinExistence type="predicted"/>
<gene>
    <name evidence="2" type="ORF">CR205_04380</name>
</gene>
<accession>A0A2W0HAK5</accession>
<dbReference type="EMBL" id="PDOF01000001">
    <property type="protein sequence ID" value="PYZ97836.1"/>
    <property type="molecule type" value="Genomic_DNA"/>
</dbReference>
<evidence type="ECO:0000313" key="2">
    <source>
        <dbReference type="EMBL" id="PYZ97836.1"/>
    </source>
</evidence>
<dbReference type="AlphaFoldDB" id="A0A2W0HAK5"/>
<reference evidence="2 3" key="1">
    <citation type="submission" date="2017-10" db="EMBL/GenBank/DDBJ databases">
        <title>Bacillus sp. nov., a halophilic bacterium isolated from a Yangshapao Lake.</title>
        <authorList>
            <person name="Wang H."/>
        </authorList>
    </citation>
    <scope>NUCLEOTIDE SEQUENCE [LARGE SCALE GENOMIC DNA]</scope>
    <source>
        <strain evidence="2 3">YSP-3</strain>
    </source>
</reference>
<dbReference type="SUPFAM" id="SSF158504">
    <property type="entry name" value="BH2638-like"/>
    <property type="match status" value="1"/>
</dbReference>
<dbReference type="InterPro" id="IPR023324">
    <property type="entry name" value="BH2638-like_sf"/>
</dbReference>
<keyword evidence="3" id="KW-1185">Reference proteome</keyword>